<protein>
    <submittedName>
        <fullName evidence="3">LppW family protein</fullName>
    </submittedName>
</protein>
<dbReference type="InterPro" id="IPR000871">
    <property type="entry name" value="Beta-lactam_class-A"/>
</dbReference>
<feature type="domain" description="Beta-lactamase class A catalytic" evidence="2">
    <location>
        <begin position="138"/>
        <end position="278"/>
    </location>
</feature>
<dbReference type="EMBL" id="AP022577">
    <property type="protein sequence ID" value="BBX87581.1"/>
    <property type="molecule type" value="Genomic_DNA"/>
</dbReference>
<dbReference type="RefSeq" id="WP_138229958.1">
    <property type="nucleotide sequence ID" value="NZ_AP022577.1"/>
</dbReference>
<evidence type="ECO:0000256" key="1">
    <source>
        <dbReference type="SAM" id="SignalP"/>
    </source>
</evidence>
<feature type="signal peptide" evidence="1">
    <location>
        <begin position="1"/>
        <end position="27"/>
    </location>
</feature>
<dbReference type="Gene3D" id="3.40.710.10">
    <property type="entry name" value="DD-peptidase/beta-lactamase superfamily"/>
    <property type="match status" value="1"/>
</dbReference>
<accession>A0ABM7ILK6</accession>
<name>A0ABM7ILK6_9MYCO</name>
<organism evidence="3 4">
    <name type="scientific">Mycolicibacterium aubagnense</name>
    <dbReference type="NCBI Taxonomy" id="319707"/>
    <lineage>
        <taxon>Bacteria</taxon>
        <taxon>Bacillati</taxon>
        <taxon>Actinomycetota</taxon>
        <taxon>Actinomycetes</taxon>
        <taxon>Mycobacteriales</taxon>
        <taxon>Mycobacteriaceae</taxon>
        <taxon>Mycolicibacterium</taxon>
    </lineage>
</organism>
<proteinExistence type="predicted"/>
<sequence>MRPQPSKLLSITAAAAAAVMLTAGCEAKVYGAPPQNRIALTVVPVVSALEMPEAPAAEPAAAMTGLDARERSATTDASAAGASISTAVLDRNTGQVIATGDGSAMPIASVAKLFIADDLLLQEAKGQIELTAADRQSLDTMLRSSDDSAAEVFWNRSGGNNVITRVAARYGLTGTSVPYDGKWWNTMSTPTDLVHYYDELLNGSGGLPPELAGIILADLAASTPSGADGYPQRFGIPDGLYGEPVAVKQGWMPEWNGNNWMHMSTGVIGADRRYVMAIGSLQPTDDATARATITNAVKTMFPGGRIS</sequence>
<dbReference type="Pfam" id="PF13354">
    <property type="entry name" value="Beta-lactamase2"/>
    <property type="match status" value="1"/>
</dbReference>
<dbReference type="PANTHER" id="PTHR35333">
    <property type="entry name" value="BETA-LACTAMASE"/>
    <property type="match status" value="1"/>
</dbReference>
<dbReference type="InterPro" id="IPR045155">
    <property type="entry name" value="Beta-lactam_cat"/>
</dbReference>
<gene>
    <name evidence="3" type="ORF">MAUB_54540</name>
</gene>
<evidence type="ECO:0000313" key="3">
    <source>
        <dbReference type="EMBL" id="BBX87581.1"/>
    </source>
</evidence>
<keyword evidence="1" id="KW-0732">Signal</keyword>
<reference evidence="3 4" key="1">
    <citation type="journal article" date="2019" name="Emerg. Microbes Infect.">
        <title>Comprehensive subspecies identification of 175 nontuberculous mycobacteria species based on 7547 genomic profiles.</title>
        <authorList>
            <person name="Matsumoto Y."/>
            <person name="Kinjo T."/>
            <person name="Motooka D."/>
            <person name="Nabeya D."/>
            <person name="Jung N."/>
            <person name="Uechi K."/>
            <person name="Horii T."/>
            <person name="Iida T."/>
            <person name="Fujita J."/>
            <person name="Nakamura S."/>
        </authorList>
    </citation>
    <scope>NUCLEOTIDE SEQUENCE [LARGE SCALE GENOMIC DNA]</scope>
    <source>
        <strain evidence="3 4">JCM 15296</strain>
    </source>
</reference>
<dbReference type="PROSITE" id="PS51257">
    <property type="entry name" value="PROKAR_LIPOPROTEIN"/>
    <property type="match status" value="1"/>
</dbReference>
<keyword evidence="4" id="KW-1185">Reference proteome</keyword>
<dbReference type="Proteomes" id="UP000465609">
    <property type="component" value="Chromosome"/>
</dbReference>
<dbReference type="SUPFAM" id="SSF56601">
    <property type="entry name" value="beta-lactamase/transpeptidase-like"/>
    <property type="match status" value="1"/>
</dbReference>
<evidence type="ECO:0000259" key="2">
    <source>
        <dbReference type="Pfam" id="PF13354"/>
    </source>
</evidence>
<feature type="chain" id="PRO_5046728182" evidence="1">
    <location>
        <begin position="28"/>
        <end position="307"/>
    </location>
</feature>
<dbReference type="PANTHER" id="PTHR35333:SF3">
    <property type="entry name" value="BETA-LACTAMASE-TYPE TRANSPEPTIDASE FOLD CONTAINING PROTEIN"/>
    <property type="match status" value="1"/>
</dbReference>
<dbReference type="InterPro" id="IPR012338">
    <property type="entry name" value="Beta-lactam/transpept-like"/>
</dbReference>
<evidence type="ECO:0000313" key="4">
    <source>
        <dbReference type="Proteomes" id="UP000465609"/>
    </source>
</evidence>